<name>A0A6C0JM84_9ZZZZ</name>
<reference evidence="2" key="1">
    <citation type="journal article" date="2020" name="Nature">
        <title>Giant virus diversity and host interactions through global metagenomics.</title>
        <authorList>
            <person name="Schulz F."/>
            <person name="Roux S."/>
            <person name="Paez-Espino D."/>
            <person name="Jungbluth S."/>
            <person name="Walsh D.A."/>
            <person name="Denef V.J."/>
            <person name="McMahon K.D."/>
            <person name="Konstantinidis K.T."/>
            <person name="Eloe-Fadrosh E.A."/>
            <person name="Kyrpides N.C."/>
            <person name="Woyke T."/>
        </authorList>
    </citation>
    <scope>NUCLEOTIDE SEQUENCE</scope>
    <source>
        <strain evidence="2">GVMAG-M-3300027747-57</strain>
    </source>
</reference>
<dbReference type="Pfam" id="PF19174">
    <property type="entry name" value="DUF5856"/>
    <property type="match status" value="1"/>
</dbReference>
<dbReference type="InterPro" id="IPR043876">
    <property type="entry name" value="DUF5856"/>
</dbReference>
<feature type="compositionally biased region" description="Basic residues" evidence="1">
    <location>
        <begin position="15"/>
        <end position="34"/>
    </location>
</feature>
<evidence type="ECO:0000313" key="2">
    <source>
        <dbReference type="EMBL" id="QHU06121.1"/>
    </source>
</evidence>
<protein>
    <submittedName>
        <fullName evidence="2">Uncharacterized protein</fullName>
    </submittedName>
</protein>
<evidence type="ECO:0000256" key="1">
    <source>
        <dbReference type="SAM" id="MobiDB-lite"/>
    </source>
</evidence>
<proteinExistence type="predicted"/>
<dbReference type="InterPro" id="IPR012347">
    <property type="entry name" value="Ferritin-like"/>
</dbReference>
<accession>A0A6C0JM84</accession>
<organism evidence="2">
    <name type="scientific">viral metagenome</name>
    <dbReference type="NCBI Taxonomy" id="1070528"/>
    <lineage>
        <taxon>unclassified sequences</taxon>
        <taxon>metagenomes</taxon>
        <taxon>organismal metagenomes</taxon>
    </lineage>
</organism>
<sequence length="160" mass="19069">MGKSKSSRSINKSTNSKKIKKQMRKTKRNHGVKSVSNHKSHIVHIFFEMLNTVKLYHWKTHSYAQHKATDELYERLNEHIDKFVEVLLGKDESRIKMIENKITIPDYSNVGDFKEKIYGYRDFLTNMNSYFNQKKDTDLLNIRDEILGDINQFLYLMTFE</sequence>
<feature type="region of interest" description="Disordered" evidence="1">
    <location>
        <begin position="1"/>
        <end position="34"/>
    </location>
</feature>
<dbReference type="Gene3D" id="1.20.1260.10">
    <property type="match status" value="1"/>
</dbReference>
<feature type="compositionally biased region" description="Low complexity" evidence="1">
    <location>
        <begin position="1"/>
        <end position="14"/>
    </location>
</feature>
<dbReference type="EMBL" id="MN740430">
    <property type="protein sequence ID" value="QHU06121.1"/>
    <property type="molecule type" value="Genomic_DNA"/>
</dbReference>
<dbReference type="AlphaFoldDB" id="A0A6C0JM84"/>